<dbReference type="AlphaFoldDB" id="A0AA39Q7S0"/>
<dbReference type="Gene3D" id="3.80.10.10">
    <property type="entry name" value="Ribonuclease Inhibitor"/>
    <property type="match status" value="1"/>
</dbReference>
<proteinExistence type="predicted"/>
<evidence type="ECO:0000313" key="2">
    <source>
        <dbReference type="Proteomes" id="UP001175228"/>
    </source>
</evidence>
<dbReference type="InterPro" id="IPR032675">
    <property type="entry name" value="LRR_dom_sf"/>
</dbReference>
<dbReference type="SUPFAM" id="SSF52047">
    <property type="entry name" value="RNI-like"/>
    <property type="match status" value="1"/>
</dbReference>
<gene>
    <name evidence="1" type="ORF">EDD18DRAFT_1462010</name>
</gene>
<name>A0AA39Q7S0_9AGAR</name>
<comment type="caution">
    <text evidence="1">The sequence shown here is derived from an EMBL/GenBank/DDBJ whole genome shotgun (WGS) entry which is preliminary data.</text>
</comment>
<accession>A0AA39Q7S0</accession>
<protein>
    <recommendedName>
        <fullName evidence="3">F-box domain-containing protein</fullName>
    </recommendedName>
</protein>
<dbReference type="EMBL" id="JAUEPU010000013">
    <property type="protein sequence ID" value="KAK0497165.1"/>
    <property type="molecule type" value="Genomic_DNA"/>
</dbReference>
<keyword evidence="2" id="KW-1185">Reference proteome</keyword>
<evidence type="ECO:0008006" key="3">
    <source>
        <dbReference type="Google" id="ProtNLM"/>
    </source>
</evidence>
<reference evidence="1" key="1">
    <citation type="submission" date="2023-06" db="EMBL/GenBank/DDBJ databases">
        <authorList>
            <consortium name="Lawrence Berkeley National Laboratory"/>
            <person name="Ahrendt S."/>
            <person name="Sahu N."/>
            <person name="Indic B."/>
            <person name="Wong-Bajracharya J."/>
            <person name="Merenyi Z."/>
            <person name="Ke H.-M."/>
            <person name="Monk M."/>
            <person name="Kocsube S."/>
            <person name="Drula E."/>
            <person name="Lipzen A."/>
            <person name="Balint B."/>
            <person name="Henrissat B."/>
            <person name="Andreopoulos B."/>
            <person name="Martin F.M."/>
            <person name="Harder C.B."/>
            <person name="Rigling D."/>
            <person name="Ford K.L."/>
            <person name="Foster G.D."/>
            <person name="Pangilinan J."/>
            <person name="Papanicolaou A."/>
            <person name="Barry K."/>
            <person name="LaButti K."/>
            <person name="Viragh M."/>
            <person name="Koriabine M."/>
            <person name="Yan M."/>
            <person name="Riley R."/>
            <person name="Champramary S."/>
            <person name="Plett K.L."/>
            <person name="Tsai I.J."/>
            <person name="Slot J."/>
            <person name="Sipos G."/>
            <person name="Plett J."/>
            <person name="Nagy L.G."/>
            <person name="Grigoriev I.V."/>
        </authorList>
    </citation>
    <scope>NUCLEOTIDE SEQUENCE</scope>
    <source>
        <strain evidence="1">HWK02</strain>
    </source>
</reference>
<evidence type="ECO:0000313" key="1">
    <source>
        <dbReference type="EMBL" id="KAK0497165.1"/>
    </source>
</evidence>
<dbReference type="Proteomes" id="UP001175228">
    <property type="component" value="Unassembled WGS sequence"/>
</dbReference>
<sequence>MTLPTIFPSNWHPCNGCACVNHNIPSYKISVTDADSPIANHPDLGKLTRINDAPTPPEEKILQGMISDSGKHIDTIDVHVLELKTELNKERQRLSERVRERRLLLSGFRRIPKEVLAHIFLHTLIFPFPRIQHEGPPTNLTDWSMFFASKHPLLSFELVSRNWKDVLGTFSYLWSYVNILIDRMSSVTYTRYFGNQLSRSRLSPLSVSICHGDSGSVTRLGAFPVAITMALFAVSCRVQALHLCLPGRYFPSMQQLYLSFPALRELVLLSSSETSEVAQYLHFGSLPNLRVFHATDVSNVDRLFLPWNQLTHFTNVHEVAGRGLPAPRALSILRMMSRVSVCRLSLDVQFLATRVAGHATLSKLHSLTLSSVYRPGFGSPSLIPSVLNSFMLPTLLDLSVTCLLGSISPDQAGTFASIRQLIERFRSPLTSLYFDNRVITTNDLIHLLSITPTLQDLRLTNTKGITNEFPNFLSCAVSIEPDLQAPAVVPHLHTLHLSGYLVPQVEVYVQMVESRWTCHPRHLKSVNICQFVYNWSWNDTAEGARILALSRLDVLRSEGVDVDMSMRLVSD</sequence>
<organism evidence="1 2">
    <name type="scientific">Armillaria luteobubalina</name>
    <dbReference type="NCBI Taxonomy" id="153913"/>
    <lineage>
        <taxon>Eukaryota</taxon>
        <taxon>Fungi</taxon>
        <taxon>Dikarya</taxon>
        <taxon>Basidiomycota</taxon>
        <taxon>Agaricomycotina</taxon>
        <taxon>Agaricomycetes</taxon>
        <taxon>Agaricomycetidae</taxon>
        <taxon>Agaricales</taxon>
        <taxon>Marasmiineae</taxon>
        <taxon>Physalacriaceae</taxon>
        <taxon>Armillaria</taxon>
    </lineage>
</organism>